<dbReference type="PANTHER" id="PTHR31988:SF19">
    <property type="entry name" value="9-O-ACETYL-N-ACETYLNEURAMINIC ACID DEACETYLASE-RELATED"/>
    <property type="match status" value="1"/>
</dbReference>
<dbReference type="Gene3D" id="3.40.50.1110">
    <property type="entry name" value="SGNH hydrolase"/>
    <property type="match status" value="1"/>
</dbReference>
<organism evidence="4 5">
    <name type="scientific">Paenibacillus oceani</name>
    <dbReference type="NCBI Taxonomy" id="2772510"/>
    <lineage>
        <taxon>Bacteria</taxon>
        <taxon>Bacillati</taxon>
        <taxon>Bacillota</taxon>
        <taxon>Bacilli</taxon>
        <taxon>Bacillales</taxon>
        <taxon>Paenibacillaceae</taxon>
        <taxon>Paenibacillus</taxon>
    </lineage>
</organism>
<dbReference type="SUPFAM" id="SSF55383">
    <property type="entry name" value="Copper amine oxidase, domain N"/>
    <property type="match status" value="1"/>
</dbReference>
<dbReference type="Gene3D" id="3.30.457.10">
    <property type="entry name" value="Copper amine oxidase-like, N-terminal domain"/>
    <property type="match status" value="1"/>
</dbReference>
<dbReference type="InterPro" id="IPR036514">
    <property type="entry name" value="SGNH_hydro_sf"/>
</dbReference>
<feature type="domain" description="F5/8 type C" evidence="3">
    <location>
        <begin position="759"/>
        <end position="883"/>
    </location>
</feature>
<dbReference type="Pfam" id="PF07833">
    <property type="entry name" value="Cu_amine_oxidN1"/>
    <property type="match status" value="1"/>
</dbReference>
<dbReference type="GO" id="GO:0016787">
    <property type="term" value="F:hydrolase activity"/>
    <property type="evidence" value="ECO:0007669"/>
    <property type="project" value="UniProtKB-KW"/>
</dbReference>
<gene>
    <name evidence="4" type="ORF">IDH45_30910</name>
</gene>
<protein>
    <submittedName>
        <fullName evidence="4">Discoidin domain-containing protein</fullName>
    </submittedName>
</protein>
<sequence length="1341" mass="147305">MKKWIAALSLPVLCLFVFALRSEAAIDYSGIIETEASWIADQQIQNEGKPSDGAIVMNKNQLTTNPDTGQKGHKIDPYFSNLSVIGMLEHPSADHMAAAKKWFDWYFRHLNRTPDTHGVTGTVYVYYVNSANLDEQWTFNDYSASDSRGSSFVLALKKYVEVSQDTAYLQQHKADIELALESALFTMQPDGLSFAKNQEGHFTKYLQDNALVYQSLETMVWLEEQVFQDEEAAARYRYLMNLSFAGVESMYRQAEREYYFYFTPNRIRAADWSVFYGDAVSELFPTRYGVISPQAERSRELYAHFNAAQPAWMYRHERNEFPWTQVASVAAMMGDKFRVDEALTNAQTNYIDNGHQWTWYIYEASNMVTAAKTIRDQTNLALRRPISASTDVLHAGLAVDGDMNGGWQGASSAEDWLEIDLGANKTFNRLVLKWGSAYAASYKVRISDDGSQFADIYTQTAGDGGTDDIALSSAVTGRYVRLLIYHDFPEPTAIVKEIELYHEAVNAAGGQTVSASSQESGASLLTDGNPSTAWTSDYGAAHWLKLDLGNIQAFHKVKLDWVYGQEAEQVRVLVSDDDISYTEAAPLSEVEGWTQEITLGAASGRYVLLELTKSANPGAVALFEIRVLDGENPVERAPQAYTVLISGSVIDGAILRPGEDDFIGSADLYVPVEKVARATGWTFAQDNGGQTITLTRGDRTIGLAVGSSSLIADGNPIALAAPTAVRNGRVEVPLQGYAAAARLLVEWSDDSLSVLVKTQRDPSKINLALGKLATVSNPPSANTAVLTDGVKTVSKIAETWNVRAGYSLALDLGQAVAFNTFKAYEYSFQRARGAILEYSLDGASWTLLKNAPASELLSPDMESKNHYSGTIRFQTVNARYIRLTVQSIVDPDPSKIVGYIEEVEVYNRPAGDGEDESHGNVAYRRPASTSFAFAAGDMGVTKVTDGDLTTKLANPASENETESCVQIDLQAAATFNKVVVFQELQRIKKYRVLVSLDSTNWMAVAAGEGIGNQKELLFAPVTARYIRLELAEAEPGIRIREIQAFNESDLVTYPDGPPPPLQAIPVLPAPQTVASVTYSKEDFHIYLFIGQSNMNGRDLIPFADQVVIDHAYLLNAADQWEYAQPYALPGSKADVQGFNRYSSVDTGTYNGMNPSLSFARAVTESVYATSGASIGIVSNARGGTSVRQWQKASGEQLYEEAVRRTQEAMQQGTLKAIFWLQGEGDAGTSNYLELLERVATGIRSELGIYAPDVPFIASQNPPGYDVNNERIQRIGEYVPNSDWISSAGTSTIDGTHFDAESERLLGIRYAVKALQAVYGMSLNETQLMQAIYGTEAGAPQP</sequence>
<dbReference type="PROSITE" id="PS50022">
    <property type="entry name" value="FA58C_3"/>
    <property type="match status" value="3"/>
</dbReference>
<dbReference type="SUPFAM" id="SSF49785">
    <property type="entry name" value="Galactose-binding domain-like"/>
    <property type="match status" value="4"/>
</dbReference>
<keyword evidence="2" id="KW-0732">Signal</keyword>
<keyword evidence="5" id="KW-1185">Reference proteome</keyword>
<dbReference type="Pfam" id="PF22633">
    <property type="entry name" value="F5_F8_type_C_2"/>
    <property type="match status" value="1"/>
</dbReference>
<dbReference type="InterPro" id="IPR012854">
    <property type="entry name" value="Cu_amine_oxidase-like_N"/>
</dbReference>
<feature type="signal peptide" evidence="2">
    <location>
        <begin position="1"/>
        <end position="24"/>
    </location>
</feature>
<comment type="caution">
    <text evidence="4">The sequence shown here is derived from an EMBL/GenBank/DDBJ whole genome shotgun (WGS) entry which is preliminary data.</text>
</comment>
<evidence type="ECO:0000256" key="2">
    <source>
        <dbReference type="SAM" id="SignalP"/>
    </source>
</evidence>
<dbReference type="Pfam" id="PF03629">
    <property type="entry name" value="SASA"/>
    <property type="match status" value="1"/>
</dbReference>
<dbReference type="InterPro" id="IPR052940">
    <property type="entry name" value="Carb_Esterase_6"/>
</dbReference>
<dbReference type="InterPro" id="IPR000421">
    <property type="entry name" value="FA58C"/>
</dbReference>
<dbReference type="SUPFAM" id="SSF48208">
    <property type="entry name" value="Six-hairpin glycosidases"/>
    <property type="match status" value="1"/>
</dbReference>
<dbReference type="SUPFAM" id="SSF52266">
    <property type="entry name" value="SGNH hydrolase"/>
    <property type="match status" value="1"/>
</dbReference>
<name>A0A927CGX7_9BACL</name>
<evidence type="ECO:0000256" key="1">
    <source>
        <dbReference type="ARBA" id="ARBA00022801"/>
    </source>
</evidence>
<keyword evidence="1" id="KW-0378">Hydrolase</keyword>
<dbReference type="GO" id="GO:0005975">
    <property type="term" value="P:carbohydrate metabolic process"/>
    <property type="evidence" value="ECO:0007669"/>
    <property type="project" value="InterPro"/>
</dbReference>
<dbReference type="Gene3D" id="2.60.120.260">
    <property type="entry name" value="Galactose-binding domain-like"/>
    <property type="match status" value="4"/>
</dbReference>
<dbReference type="PANTHER" id="PTHR31988">
    <property type="entry name" value="ESTERASE, PUTATIVE (DUF303)-RELATED"/>
    <property type="match status" value="1"/>
</dbReference>
<dbReference type="Proteomes" id="UP000639396">
    <property type="component" value="Unassembled WGS sequence"/>
</dbReference>
<dbReference type="EMBL" id="JACXJA010000057">
    <property type="protein sequence ID" value="MBD2866392.1"/>
    <property type="molecule type" value="Genomic_DNA"/>
</dbReference>
<dbReference type="InterPro" id="IPR008928">
    <property type="entry name" value="6-hairpin_glycosidase_sf"/>
</dbReference>
<dbReference type="Pfam" id="PF00754">
    <property type="entry name" value="F5_F8_type_C"/>
    <property type="match status" value="2"/>
</dbReference>
<proteinExistence type="predicted"/>
<feature type="chain" id="PRO_5037966122" evidence="2">
    <location>
        <begin position="25"/>
        <end position="1341"/>
    </location>
</feature>
<evidence type="ECO:0000313" key="5">
    <source>
        <dbReference type="Proteomes" id="UP000639396"/>
    </source>
</evidence>
<feature type="domain" description="F5/8 type C" evidence="3">
    <location>
        <begin position="907"/>
        <end position="1047"/>
    </location>
</feature>
<dbReference type="RefSeq" id="WP_190932007.1">
    <property type="nucleotide sequence ID" value="NZ_JACXJA010000057.1"/>
</dbReference>
<dbReference type="InterPro" id="IPR008979">
    <property type="entry name" value="Galactose-bd-like_sf"/>
</dbReference>
<reference evidence="4" key="1">
    <citation type="submission" date="2020-09" db="EMBL/GenBank/DDBJ databases">
        <title>A novel bacterium of genus Paenibacillus, isolated from South China Sea.</title>
        <authorList>
            <person name="Huang H."/>
            <person name="Mo K."/>
            <person name="Hu Y."/>
        </authorList>
    </citation>
    <scope>NUCLEOTIDE SEQUENCE</scope>
    <source>
        <strain evidence="4">IB182363</strain>
    </source>
</reference>
<dbReference type="Gene3D" id="1.50.10.10">
    <property type="match status" value="1"/>
</dbReference>
<dbReference type="InterPro" id="IPR012341">
    <property type="entry name" value="6hp_glycosidase-like_sf"/>
</dbReference>
<accession>A0A927CGX7</accession>
<evidence type="ECO:0000313" key="4">
    <source>
        <dbReference type="EMBL" id="MBD2866392.1"/>
    </source>
</evidence>
<dbReference type="InterPro" id="IPR036582">
    <property type="entry name" value="Mao_N_sf"/>
</dbReference>
<evidence type="ECO:0000259" key="3">
    <source>
        <dbReference type="PROSITE" id="PS50022"/>
    </source>
</evidence>
<feature type="domain" description="F5/8 type C" evidence="3">
    <location>
        <begin position="362"/>
        <end position="503"/>
    </location>
</feature>
<dbReference type="InterPro" id="IPR005181">
    <property type="entry name" value="SASA"/>
</dbReference>